<evidence type="ECO:0000259" key="3">
    <source>
        <dbReference type="Pfam" id="PF22725"/>
    </source>
</evidence>
<dbReference type="SUPFAM" id="SSF55347">
    <property type="entry name" value="Glyceraldehyde-3-phosphate dehydrogenase-like, C-terminal domain"/>
    <property type="match status" value="1"/>
</dbReference>
<dbReference type="Pfam" id="PF01408">
    <property type="entry name" value="GFO_IDH_MocA"/>
    <property type="match status" value="1"/>
</dbReference>
<feature type="domain" description="Gfo/Idh/MocA-like oxidoreductase N-terminal" evidence="2">
    <location>
        <begin position="53"/>
        <end position="151"/>
    </location>
</feature>
<accession>A0A6J4TLL5</accession>
<dbReference type="Gene3D" id="3.30.360.10">
    <property type="entry name" value="Dihydrodipicolinate Reductase, domain 2"/>
    <property type="match status" value="1"/>
</dbReference>
<dbReference type="GO" id="GO:0000166">
    <property type="term" value="F:nucleotide binding"/>
    <property type="evidence" value="ECO:0007669"/>
    <property type="project" value="InterPro"/>
</dbReference>
<sequence>MRRAVLALLVIATSLVLGAVPAVAQAPERLVRLAVARLTHGHVGQLLGRGKRGDVELVGIYEPDRAVAARYIREFKLDPALVHAELGPMLDRVKPDAVAAFGSVAEHRSVVEAAAPRRLHVMVEKPLSFDAADADAMAALARRHGIQLLTNYETSWYPSRPALQAALARGDVGPIRKAVFRHGHHGPKEIGVQPEFLSWLTDPAANGAGALVDFGCYGANLMTWLMQGRAPSSVTAITQRLKSDPTYARVDDEATLILAYPDATAVVQASWNWPDHRKDVQIFGENGLLFAPDHDTLLVRRRGETRDRELATSAAAPFAPAYADPFAFLAAVVRGRVEVADTDPSSLANALVVARILDAARRSAATGRTVRLEEGDRR</sequence>
<reference evidence="4" key="1">
    <citation type="submission" date="2020-02" db="EMBL/GenBank/DDBJ databases">
        <authorList>
            <person name="Meier V. D."/>
        </authorList>
    </citation>
    <scope>NUCLEOTIDE SEQUENCE</scope>
    <source>
        <strain evidence="4">AVDCRST_MAG91</strain>
    </source>
</reference>
<evidence type="ECO:0000259" key="2">
    <source>
        <dbReference type="Pfam" id="PF01408"/>
    </source>
</evidence>
<evidence type="ECO:0000313" key="4">
    <source>
        <dbReference type="EMBL" id="CAA9526562.1"/>
    </source>
</evidence>
<dbReference type="EMBL" id="CADCVX010000458">
    <property type="protein sequence ID" value="CAA9526562.1"/>
    <property type="molecule type" value="Genomic_DNA"/>
</dbReference>
<name>A0A6J4TLL5_9SPHN</name>
<proteinExistence type="predicted"/>
<dbReference type="AlphaFoldDB" id="A0A6J4TLL5"/>
<keyword evidence="1" id="KW-0560">Oxidoreductase</keyword>
<feature type="domain" description="GFO/IDH/MocA-like oxidoreductase" evidence="3">
    <location>
        <begin position="163"/>
        <end position="288"/>
    </location>
</feature>
<organism evidence="4">
    <name type="scientific">uncultured Sphingomonadaceae bacterium</name>
    <dbReference type="NCBI Taxonomy" id="169976"/>
    <lineage>
        <taxon>Bacteria</taxon>
        <taxon>Pseudomonadati</taxon>
        <taxon>Pseudomonadota</taxon>
        <taxon>Alphaproteobacteria</taxon>
        <taxon>Sphingomonadales</taxon>
        <taxon>Sphingomonadaceae</taxon>
        <taxon>environmental samples</taxon>
    </lineage>
</organism>
<protein>
    <submittedName>
        <fullName evidence="4">Oxidoreductase domain protein</fullName>
    </submittedName>
</protein>
<dbReference type="InterPro" id="IPR000683">
    <property type="entry name" value="Gfo/Idh/MocA-like_OxRdtase_N"/>
</dbReference>
<dbReference type="PANTHER" id="PTHR43818:SF11">
    <property type="entry name" value="BCDNA.GH03377"/>
    <property type="match status" value="1"/>
</dbReference>
<dbReference type="InterPro" id="IPR055170">
    <property type="entry name" value="GFO_IDH_MocA-like_dom"/>
</dbReference>
<gene>
    <name evidence="4" type="ORF">AVDCRST_MAG91-2583</name>
</gene>
<dbReference type="Gene3D" id="3.40.50.720">
    <property type="entry name" value="NAD(P)-binding Rossmann-like Domain"/>
    <property type="match status" value="1"/>
</dbReference>
<dbReference type="SUPFAM" id="SSF51735">
    <property type="entry name" value="NAD(P)-binding Rossmann-fold domains"/>
    <property type="match status" value="1"/>
</dbReference>
<dbReference type="Pfam" id="PF22725">
    <property type="entry name" value="GFO_IDH_MocA_C3"/>
    <property type="match status" value="1"/>
</dbReference>
<evidence type="ECO:0000256" key="1">
    <source>
        <dbReference type="ARBA" id="ARBA00023002"/>
    </source>
</evidence>
<dbReference type="GO" id="GO:0016491">
    <property type="term" value="F:oxidoreductase activity"/>
    <property type="evidence" value="ECO:0007669"/>
    <property type="project" value="UniProtKB-KW"/>
</dbReference>
<dbReference type="InterPro" id="IPR050463">
    <property type="entry name" value="Gfo/Idh/MocA_oxidrdct_glycsds"/>
</dbReference>
<dbReference type="InterPro" id="IPR036291">
    <property type="entry name" value="NAD(P)-bd_dom_sf"/>
</dbReference>
<dbReference type="PANTHER" id="PTHR43818">
    <property type="entry name" value="BCDNA.GH03377"/>
    <property type="match status" value="1"/>
</dbReference>